<gene>
    <name evidence="1" type="ORF">RM572_28055</name>
</gene>
<organism evidence="1 2">
    <name type="scientific">Streptomyces hazeniae</name>
    <dbReference type="NCBI Taxonomy" id="3075538"/>
    <lineage>
        <taxon>Bacteria</taxon>
        <taxon>Bacillati</taxon>
        <taxon>Actinomycetota</taxon>
        <taxon>Actinomycetes</taxon>
        <taxon>Kitasatosporales</taxon>
        <taxon>Streptomycetaceae</taxon>
        <taxon>Streptomyces</taxon>
    </lineage>
</organism>
<dbReference type="RefSeq" id="WP_311676186.1">
    <property type="nucleotide sequence ID" value="NZ_JAVREQ010000045.1"/>
</dbReference>
<protein>
    <recommendedName>
        <fullName evidence="3">Type 2 lantibiotic</fullName>
    </recommendedName>
</protein>
<reference evidence="2" key="1">
    <citation type="submission" date="2023-07" db="EMBL/GenBank/DDBJ databases">
        <title>30 novel species of actinomycetes from the DSMZ collection.</title>
        <authorList>
            <person name="Nouioui I."/>
        </authorList>
    </citation>
    <scope>NUCLEOTIDE SEQUENCE [LARGE SCALE GENOMIC DNA]</scope>
    <source>
        <strain evidence="2">DSM 42041</strain>
    </source>
</reference>
<accession>A0ABU2P1G8</accession>
<keyword evidence="2" id="KW-1185">Reference proteome</keyword>
<evidence type="ECO:0008006" key="3">
    <source>
        <dbReference type="Google" id="ProtNLM"/>
    </source>
</evidence>
<dbReference type="EMBL" id="JAVREQ010000045">
    <property type="protein sequence ID" value="MDT0382612.1"/>
    <property type="molecule type" value="Genomic_DNA"/>
</dbReference>
<sequence length="54" mass="5238">MRDLESFANQELADAATDGSIHETTGPVLTLAAFAAGAAAAGAVVTAYEAGAGN</sequence>
<comment type="caution">
    <text evidence="1">The sequence shown here is derived from an EMBL/GenBank/DDBJ whole genome shotgun (WGS) entry which is preliminary data.</text>
</comment>
<evidence type="ECO:0000313" key="2">
    <source>
        <dbReference type="Proteomes" id="UP001183414"/>
    </source>
</evidence>
<proteinExistence type="predicted"/>
<evidence type="ECO:0000313" key="1">
    <source>
        <dbReference type="EMBL" id="MDT0382612.1"/>
    </source>
</evidence>
<dbReference type="Proteomes" id="UP001183414">
    <property type="component" value="Unassembled WGS sequence"/>
</dbReference>
<name>A0ABU2P1G8_9ACTN</name>